<name>J4KKP2_BEAB2</name>
<gene>
    <name evidence="1" type="ORF">BBA_10257</name>
</gene>
<accession>J4KKP2</accession>
<dbReference type="EMBL" id="JH725258">
    <property type="protein sequence ID" value="EJP60799.1"/>
    <property type="molecule type" value="Genomic_DNA"/>
</dbReference>
<organism evidence="1 2">
    <name type="scientific">Beauveria bassiana (strain ARSEF 2860)</name>
    <name type="common">White muscardine disease fungus</name>
    <name type="synonym">Tritirachium shiotae</name>
    <dbReference type="NCBI Taxonomy" id="655819"/>
    <lineage>
        <taxon>Eukaryota</taxon>
        <taxon>Fungi</taxon>
        <taxon>Dikarya</taxon>
        <taxon>Ascomycota</taxon>
        <taxon>Pezizomycotina</taxon>
        <taxon>Sordariomycetes</taxon>
        <taxon>Hypocreomycetidae</taxon>
        <taxon>Hypocreales</taxon>
        <taxon>Cordycipitaceae</taxon>
        <taxon>Beauveria</taxon>
    </lineage>
</organism>
<reference evidence="1 2" key="1">
    <citation type="journal article" date="2012" name="Sci. Rep.">
        <title>Genomic perspectives on the evolution of fungal entomopathogenicity in Beauveria bassiana.</title>
        <authorList>
            <person name="Xiao G."/>
            <person name="Ying S.H."/>
            <person name="Zheng P."/>
            <person name="Wang Z.L."/>
            <person name="Zhang S."/>
            <person name="Xie X.Q."/>
            <person name="Shang Y."/>
            <person name="St Leger R.J."/>
            <person name="Zhao G.P."/>
            <person name="Wang C."/>
            <person name="Feng M.G."/>
        </authorList>
    </citation>
    <scope>NUCLEOTIDE SEQUENCE [LARGE SCALE GENOMIC DNA]</scope>
    <source>
        <strain evidence="1 2">ARSEF 2860</strain>
    </source>
</reference>
<dbReference type="RefSeq" id="XP_008603576.1">
    <property type="nucleotide sequence ID" value="XM_008605354.1"/>
</dbReference>
<dbReference type="HOGENOM" id="CLU_134514_0_0_1"/>
<protein>
    <submittedName>
        <fullName evidence="1">Uncharacterized protein</fullName>
    </submittedName>
</protein>
<evidence type="ECO:0000313" key="1">
    <source>
        <dbReference type="EMBL" id="EJP60799.1"/>
    </source>
</evidence>
<dbReference type="GeneID" id="19893269"/>
<dbReference type="AlphaFoldDB" id="J4KKP2"/>
<dbReference type="Proteomes" id="UP000002762">
    <property type="component" value="Unassembled WGS sequence"/>
</dbReference>
<sequence>MNILTGGAAVAEPAYPYSGGVPNTVNPADTILPPDGNMQYMTIALESDQIELVATAAKTLNKNSLEESSELSKLLSLLRETINLPVEKAQLSRQVRLMPRERKFDVKKHDFVFAILLADSETTKHVTIISPISIRYNWPKDTACILPREWSVLPGKEDLYAYLVPIGFE</sequence>
<evidence type="ECO:0000313" key="2">
    <source>
        <dbReference type="Proteomes" id="UP000002762"/>
    </source>
</evidence>
<keyword evidence="2" id="KW-1185">Reference proteome</keyword>
<dbReference type="InParanoid" id="J4KKP2"/>
<proteinExistence type="predicted"/>